<gene>
    <name evidence="1" type="ORF">LCGC14_3132590</name>
</gene>
<evidence type="ECO:0000313" key="1">
    <source>
        <dbReference type="EMBL" id="KKK49683.1"/>
    </source>
</evidence>
<comment type="caution">
    <text evidence="1">The sequence shown here is derived from an EMBL/GenBank/DDBJ whole genome shotgun (WGS) entry which is preliminary data.</text>
</comment>
<proteinExistence type="predicted"/>
<reference evidence="1" key="1">
    <citation type="journal article" date="2015" name="Nature">
        <title>Complex archaea that bridge the gap between prokaryotes and eukaryotes.</title>
        <authorList>
            <person name="Spang A."/>
            <person name="Saw J.H."/>
            <person name="Jorgensen S.L."/>
            <person name="Zaremba-Niedzwiedzka K."/>
            <person name="Martijn J."/>
            <person name="Lind A.E."/>
            <person name="van Eijk R."/>
            <person name="Schleper C."/>
            <person name="Guy L."/>
            <person name="Ettema T.J."/>
        </authorList>
    </citation>
    <scope>NUCLEOTIDE SEQUENCE</scope>
</reference>
<feature type="non-terminal residue" evidence="1">
    <location>
        <position position="88"/>
    </location>
</feature>
<protein>
    <submittedName>
        <fullName evidence="1">Uncharacterized protein</fullName>
    </submittedName>
</protein>
<name>A0A0F8VZ85_9ZZZZ</name>
<organism evidence="1">
    <name type="scientific">marine sediment metagenome</name>
    <dbReference type="NCBI Taxonomy" id="412755"/>
    <lineage>
        <taxon>unclassified sequences</taxon>
        <taxon>metagenomes</taxon>
        <taxon>ecological metagenomes</taxon>
    </lineage>
</organism>
<accession>A0A0F8VZ85</accession>
<sequence>MRQRLIGGSNNNLHASNTEYNSIISGDAWKTSSIKFAFVIPTACTFDDLFTRLTGSPGSGKNYVFALDVNGSPSALTCTIADDETEGS</sequence>
<dbReference type="EMBL" id="LAZR01068414">
    <property type="protein sequence ID" value="KKK49683.1"/>
    <property type="molecule type" value="Genomic_DNA"/>
</dbReference>
<dbReference type="AlphaFoldDB" id="A0A0F8VZ85"/>